<reference evidence="4" key="1">
    <citation type="journal article" date="2014" name="Int. J. Syst. Evol. Microbiol.">
        <title>Complete genome sequence of Corynebacterium casei LMG S-19264T (=DSM 44701T), isolated from a smear-ripened cheese.</title>
        <authorList>
            <consortium name="US DOE Joint Genome Institute (JGI-PGF)"/>
            <person name="Walter F."/>
            <person name="Albersmeier A."/>
            <person name="Kalinowski J."/>
            <person name="Ruckert C."/>
        </authorList>
    </citation>
    <scope>NUCLEOTIDE SEQUENCE</scope>
    <source>
        <strain evidence="4">CCM 7086</strain>
    </source>
</reference>
<feature type="compositionally biased region" description="Low complexity" evidence="1">
    <location>
        <begin position="31"/>
        <end position="42"/>
    </location>
</feature>
<feature type="signal peptide" evidence="2">
    <location>
        <begin position="1"/>
        <end position="29"/>
    </location>
</feature>
<dbReference type="AlphaFoldDB" id="A0A8J2UJ90"/>
<feature type="chain" id="PRO_5035179651" description="BON domain-containing protein" evidence="2">
    <location>
        <begin position="30"/>
        <end position="156"/>
    </location>
</feature>
<evidence type="ECO:0000313" key="4">
    <source>
        <dbReference type="EMBL" id="GGB95252.1"/>
    </source>
</evidence>
<accession>A0A8J2UJ90</accession>
<dbReference type="PANTHER" id="PTHR34606:SF15">
    <property type="entry name" value="BON DOMAIN-CONTAINING PROTEIN"/>
    <property type="match status" value="1"/>
</dbReference>
<dbReference type="EMBL" id="BMCG01000001">
    <property type="protein sequence ID" value="GGB95252.1"/>
    <property type="molecule type" value="Genomic_DNA"/>
</dbReference>
<dbReference type="Gene3D" id="3.30.1340.30">
    <property type="match status" value="1"/>
</dbReference>
<feature type="domain" description="BON" evidence="3">
    <location>
        <begin position="88"/>
        <end position="156"/>
    </location>
</feature>
<reference evidence="4" key="2">
    <citation type="submission" date="2020-09" db="EMBL/GenBank/DDBJ databases">
        <authorList>
            <person name="Sun Q."/>
            <person name="Sedlacek I."/>
        </authorList>
    </citation>
    <scope>NUCLEOTIDE SEQUENCE</scope>
    <source>
        <strain evidence="4">CCM 7086</strain>
    </source>
</reference>
<gene>
    <name evidence="4" type="ORF">GCM10007205_00620</name>
</gene>
<dbReference type="PROSITE" id="PS51257">
    <property type="entry name" value="PROKAR_LIPOPROTEIN"/>
    <property type="match status" value="1"/>
</dbReference>
<protein>
    <recommendedName>
        <fullName evidence="3">BON domain-containing protein</fullName>
    </recommendedName>
</protein>
<keyword evidence="5" id="KW-1185">Reference proteome</keyword>
<dbReference type="PANTHER" id="PTHR34606">
    <property type="entry name" value="BON DOMAIN-CONTAINING PROTEIN"/>
    <property type="match status" value="1"/>
</dbReference>
<dbReference type="RefSeq" id="WP_188394188.1">
    <property type="nucleotide sequence ID" value="NZ_BMCG01000001.1"/>
</dbReference>
<dbReference type="PROSITE" id="PS50914">
    <property type="entry name" value="BON"/>
    <property type="match status" value="1"/>
</dbReference>
<dbReference type="Pfam" id="PF04972">
    <property type="entry name" value="BON"/>
    <property type="match status" value="1"/>
</dbReference>
<evidence type="ECO:0000256" key="2">
    <source>
        <dbReference type="SAM" id="SignalP"/>
    </source>
</evidence>
<dbReference type="InterPro" id="IPR051686">
    <property type="entry name" value="Lipoprotein_DolP"/>
</dbReference>
<keyword evidence="2" id="KW-0732">Signal</keyword>
<feature type="region of interest" description="Disordered" evidence="1">
    <location>
        <begin position="28"/>
        <end position="89"/>
    </location>
</feature>
<dbReference type="Proteomes" id="UP000620266">
    <property type="component" value="Unassembled WGS sequence"/>
</dbReference>
<organism evidence="4 5">
    <name type="scientific">Oxalicibacterium flavum</name>
    <dbReference type="NCBI Taxonomy" id="179467"/>
    <lineage>
        <taxon>Bacteria</taxon>
        <taxon>Pseudomonadati</taxon>
        <taxon>Pseudomonadota</taxon>
        <taxon>Betaproteobacteria</taxon>
        <taxon>Burkholderiales</taxon>
        <taxon>Oxalobacteraceae</taxon>
        <taxon>Oxalicibacterium</taxon>
    </lineage>
</organism>
<evidence type="ECO:0000313" key="5">
    <source>
        <dbReference type="Proteomes" id="UP000620266"/>
    </source>
</evidence>
<dbReference type="InterPro" id="IPR014004">
    <property type="entry name" value="Transpt-assoc_nodulatn_dom_bac"/>
</dbReference>
<dbReference type="InterPro" id="IPR007055">
    <property type="entry name" value="BON_dom"/>
</dbReference>
<sequence>MKTLPHTSKVAIGAALLAVLFAAGCERRAQEPAAPASESSTTGVTPAPQTPSEPATTPVPGATEAPVAPSDNAATPSEEHRSAGAMVDDTVITTKVKTALLADSDIKGLQVNVDTSEGVVSLNGEVQNQAQVDRAAKLAGEVEGVKSVLNNLTIKK</sequence>
<proteinExistence type="predicted"/>
<evidence type="ECO:0000256" key="1">
    <source>
        <dbReference type="SAM" id="MobiDB-lite"/>
    </source>
</evidence>
<name>A0A8J2UJ90_9BURK</name>
<comment type="caution">
    <text evidence="4">The sequence shown here is derived from an EMBL/GenBank/DDBJ whole genome shotgun (WGS) entry which is preliminary data.</text>
</comment>
<dbReference type="SMART" id="SM00749">
    <property type="entry name" value="BON"/>
    <property type="match status" value="1"/>
</dbReference>
<evidence type="ECO:0000259" key="3">
    <source>
        <dbReference type="PROSITE" id="PS50914"/>
    </source>
</evidence>